<dbReference type="GeneID" id="32884367"/>
<keyword evidence="2" id="KW-0472">Membrane</keyword>
<evidence type="ECO:0000256" key="1">
    <source>
        <dbReference type="SAM" id="MobiDB-lite"/>
    </source>
</evidence>
<name>A0A1W6EHA9_9CHLO</name>
<gene>
    <name evidence="3" type="primary">ycf1</name>
</gene>
<feature type="transmembrane region" description="Helical" evidence="2">
    <location>
        <begin position="294"/>
        <end position="315"/>
    </location>
</feature>
<feature type="transmembrane region" description="Helical" evidence="2">
    <location>
        <begin position="134"/>
        <end position="153"/>
    </location>
</feature>
<geneLocation type="chloroplast" evidence="3"/>
<feature type="transmembrane region" description="Helical" evidence="2">
    <location>
        <begin position="159"/>
        <end position="180"/>
    </location>
</feature>
<dbReference type="RefSeq" id="YP_009367776.1">
    <property type="nucleotide sequence ID" value="NC_034713.1"/>
</dbReference>
<sequence>MFFVSAVKDYLEILTNLSNNLISDLDLQTLVQTTFLYLITSTKFFFTYLISFEWFRNFSYLPIISPELSKEILRENFVLDTPFKNLIQFFGVTNSNQNLFLTGLGNSFFLALPLSVSHLLVFRRLVIQGVPSGLVAASGLITSQFIFIGAILFGCRRLIIPWFATEPFTFILGLFLILTIIYDMAHEGRIRPISFKEKPLLLKIFGLTFLLTWTEQSSLFQYISNLTVTNQLTILDSISALKDSSYLLNHSMYLISLTIGNIIFTGLFGMLFLNLIQLFVRFSKQPYSVCVKNLNFGILTFTLALSLTSIPYYGFDYLITNPLGFVSQDKSLEKINLRTNLPDVIGYLGQLSESKYLDTDITTFDRGRYLTDFSLPKTFEDLNYQGEYFWNSRLDRSASVTQKYRALELTPPKKEMEASLAELATSENESNISSAQDQQNNETSNTFASGNRATRTIKPNFENIDLYSGGKNDLSTKNKQILSTKLEKHFDSRTKPNYSNLLSEILDYSFNSEFFVNSGYNNPDATGKSSSNSGRNPQELALKQIEFNIKQKYYSNPLYKALLNVEIDQFLTQQPTAQKLNSSQEEQLFTNRLILTSYYDTLRDYRLLPYVNEFQNYFNGPKSYANRVYNQQFKGTLNVVRRLFEIDVNSELNKTILKFDQPLFNEFKSNTTSLYHEELNSTPTIKKLPFLENTNTTPFYAGWDLQQRKFIITNRLLPRELAGVQINKNKNSLSNNYSTLNNTTKIRFTSWPTSTTSLNKKRLPYVLVPQEQFNSVVANLGLEDHEFGFTNQNLKLPPNIQSLFEIVQIDMPKVLPPQNGGFIW</sequence>
<accession>A0A1W6EHA9</accession>
<evidence type="ECO:0000313" key="3">
    <source>
        <dbReference type="EMBL" id="ARK14797.1"/>
    </source>
</evidence>
<proteinExistence type="predicted"/>
<feature type="transmembrane region" description="Helical" evidence="2">
    <location>
        <begin position="99"/>
        <end position="122"/>
    </location>
</feature>
<organism evidence="3">
    <name type="scientific">Neodangemannia microcystis</name>
    <dbReference type="NCBI Taxonomy" id="173495"/>
    <lineage>
        <taxon>Eukaryota</taxon>
        <taxon>Viridiplantae</taxon>
        <taxon>Chlorophyta</taxon>
        <taxon>core chlorophytes</taxon>
        <taxon>Ulvophyceae</taxon>
        <taxon>OUU clade</taxon>
        <taxon>Oltmannsiellopsidales</taxon>
        <taxon>Oltmannsiellopsidaceae</taxon>
        <taxon>Neodangemannia</taxon>
    </lineage>
</organism>
<keyword evidence="3" id="KW-0150">Chloroplast</keyword>
<keyword evidence="2" id="KW-1133">Transmembrane helix</keyword>
<dbReference type="AlphaFoldDB" id="A0A1W6EHA9"/>
<feature type="transmembrane region" description="Helical" evidence="2">
    <location>
        <begin position="252"/>
        <end position="273"/>
    </location>
</feature>
<evidence type="ECO:0000256" key="2">
    <source>
        <dbReference type="SAM" id="Phobius"/>
    </source>
</evidence>
<protein>
    <submittedName>
        <fullName evidence="3">Hypothetical chloroplast RF1</fullName>
    </submittedName>
</protein>
<keyword evidence="2" id="KW-0812">Transmembrane</keyword>
<feature type="region of interest" description="Disordered" evidence="1">
    <location>
        <begin position="417"/>
        <end position="454"/>
    </location>
</feature>
<reference evidence="3" key="1">
    <citation type="journal article" date="2017" name="Sci. Rep.">
        <title>Divergent copies of the large inverted repeat in the chloroplast genomes of ulvophycean green algae.</title>
        <authorList>
            <person name="Turmel M."/>
            <person name="Otis C."/>
            <person name="Lemieux C."/>
        </authorList>
    </citation>
    <scope>NUCLEOTIDE SEQUENCE</scope>
</reference>
<feature type="transmembrane region" description="Helical" evidence="2">
    <location>
        <begin position="35"/>
        <end position="55"/>
    </location>
</feature>
<dbReference type="EMBL" id="KY407660">
    <property type="protein sequence ID" value="ARK14797.1"/>
    <property type="molecule type" value="Genomic_DNA"/>
</dbReference>
<keyword evidence="3" id="KW-0934">Plastid</keyword>
<feature type="compositionally biased region" description="Polar residues" evidence="1">
    <location>
        <begin position="425"/>
        <end position="454"/>
    </location>
</feature>